<dbReference type="InterPro" id="IPR025669">
    <property type="entry name" value="AAA_dom"/>
</dbReference>
<dbReference type="PANTHER" id="PTHR13696">
    <property type="entry name" value="P-LOOP CONTAINING NUCLEOSIDE TRIPHOSPHATE HYDROLASE"/>
    <property type="match status" value="1"/>
</dbReference>
<dbReference type="Gene3D" id="3.40.50.300">
    <property type="entry name" value="P-loop containing nucleotide triphosphate hydrolases"/>
    <property type="match status" value="1"/>
</dbReference>
<dbReference type="PANTHER" id="PTHR13696:SF52">
    <property type="entry name" value="PARA FAMILY PROTEIN CT_582"/>
    <property type="match status" value="1"/>
</dbReference>
<evidence type="ECO:0000313" key="2">
    <source>
        <dbReference type="Proteomes" id="UP000463931"/>
    </source>
</evidence>
<proteinExistence type="predicted"/>
<dbReference type="RefSeq" id="WP_163587427.1">
    <property type="nucleotide sequence ID" value="NZ_CP040853.1"/>
</dbReference>
<evidence type="ECO:0000313" key="1">
    <source>
        <dbReference type="EMBL" id="QIA91122.1"/>
    </source>
</evidence>
<dbReference type="EMBL" id="CP040853">
    <property type="protein sequence ID" value="QIA91122.1"/>
    <property type="molecule type" value="Genomic_DNA"/>
</dbReference>
<sequence>MEIISSMAIKGGVGKTTLAFQLAKYIEGKNKNVLMLDMDSQRSLTGLFIKSQNDFDNVDTTADILLNPRHKYTPTKVSNKISIFPATNNLNEIAEEMATKTYKELALFMWFAFNVDSLNKEFDYVIIDLPPAWNVLSQNGVTVADKILSPMEPSRFGYESHAKVISAIQALKDALIDPVTGKEYVTAEILFLGNRVKHNTASSRDFLEALAQLSDVIGSIPEKELVNSSMLSKQSIWDYGEEHKLLWKQRAFYEEVEKIFERVLNNGEV</sequence>
<reference evidence="1 2" key="1">
    <citation type="journal article" date="2019" name="Nat. Med.">
        <title>Preventing dysbiosis of the neonatal mouse intestinal microbiome protects against late-onset sepsis.</title>
        <authorList>
            <person name="Singer J.R."/>
            <person name="Blosser E.G."/>
            <person name="Zindl C.L."/>
            <person name="Silberger D.J."/>
            <person name="Conlan S."/>
            <person name="Laufer V.A."/>
            <person name="DiToro D."/>
            <person name="Deming C."/>
            <person name="Kumar R."/>
            <person name="Morrow C.D."/>
            <person name="Segre J.A."/>
            <person name="Gray M.J."/>
            <person name="Randolph D.A."/>
            <person name="Weaver C.T."/>
        </authorList>
    </citation>
    <scope>NUCLEOTIDE SEQUENCE [LARGE SCALE GENOMIC DNA]</scope>
    <source>
        <strain evidence="1 2">V10</strain>
    </source>
</reference>
<dbReference type="Pfam" id="PF13614">
    <property type="entry name" value="AAA_31"/>
    <property type="match status" value="1"/>
</dbReference>
<dbReference type="InterPro" id="IPR050678">
    <property type="entry name" value="DNA_Partitioning_ATPase"/>
</dbReference>
<protein>
    <submittedName>
        <fullName evidence="1">ParA family protein</fullName>
    </submittedName>
</protein>
<dbReference type="InterPro" id="IPR027417">
    <property type="entry name" value="P-loop_NTPase"/>
</dbReference>
<organism evidence="1 2">
    <name type="scientific">Ligilactobacillus murinus</name>
    <dbReference type="NCBI Taxonomy" id="1622"/>
    <lineage>
        <taxon>Bacteria</taxon>
        <taxon>Bacillati</taxon>
        <taxon>Bacillota</taxon>
        <taxon>Bacilli</taxon>
        <taxon>Lactobacillales</taxon>
        <taxon>Lactobacillaceae</taxon>
        <taxon>Ligilactobacillus</taxon>
    </lineage>
</organism>
<dbReference type="Proteomes" id="UP000463931">
    <property type="component" value="Plasmid unnamed"/>
</dbReference>
<name>A0AAE6WJP9_9LACO</name>
<geneLocation type="plasmid" evidence="1 2">
    <name>unnamed</name>
</geneLocation>
<accession>A0AAE6WJP9</accession>
<keyword evidence="1" id="KW-0614">Plasmid</keyword>
<dbReference type="AlphaFoldDB" id="A0AAE6WJP9"/>
<gene>
    <name evidence="1" type="ORF">FEE40_13000</name>
</gene>
<dbReference type="CDD" id="cd02042">
    <property type="entry name" value="ParAB_family"/>
    <property type="match status" value="1"/>
</dbReference>
<dbReference type="SUPFAM" id="SSF52540">
    <property type="entry name" value="P-loop containing nucleoside triphosphate hydrolases"/>
    <property type="match status" value="1"/>
</dbReference>